<organism evidence="2 3">
    <name type="scientific">Microtetraspora glauca</name>
    <dbReference type="NCBI Taxonomy" id="1996"/>
    <lineage>
        <taxon>Bacteria</taxon>
        <taxon>Bacillati</taxon>
        <taxon>Actinomycetota</taxon>
        <taxon>Actinomycetes</taxon>
        <taxon>Streptosporangiales</taxon>
        <taxon>Streptosporangiaceae</taxon>
        <taxon>Microtetraspora</taxon>
    </lineage>
</organism>
<gene>
    <name evidence="2" type="ORF">AB0I59_29785</name>
</gene>
<protein>
    <recommendedName>
        <fullName evidence="4">DoxX family membrane protein</fullName>
    </recommendedName>
</protein>
<evidence type="ECO:0008006" key="4">
    <source>
        <dbReference type="Google" id="ProtNLM"/>
    </source>
</evidence>
<evidence type="ECO:0000256" key="1">
    <source>
        <dbReference type="SAM" id="Phobius"/>
    </source>
</evidence>
<evidence type="ECO:0000313" key="3">
    <source>
        <dbReference type="Proteomes" id="UP001551675"/>
    </source>
</evidence>
<reference evidence="2 3" key="1">
    <citation type="submission" date="2024-06" db="EMBL/GenBank/DDBJ databases">
        <title>The Natural Products Discovery Center: Release of the First 8490 Sequenced Strains for Exploring Actinobacteria Biosynthetic Diversity.</title>
        <authorList>
            <person name="Kalkreuter E."/>
            <person name="Kautsar S.A."/>
            <person name="Yang D."/>
            <person name="Bader C.D."/>
            <person name="Teijaro C.N."/>
            <person name="Fluegel L."/>
            <person name="Davis C.M."/>
            <person name="Simpson J.R."/>
            <person name="Lauterbach L."/>
            <person name="Steele A.D."/>
            <person name="Gui C."/>
            <person name="Meng S."/>
            <person name="Li G."/>
            <person name="Viehrig K."/>
            <person name="Ye F."/>
            <person name="Su P."/>
            <person name="Kiefer A.F."/>
            <person name="Nichols A."/>
            <person name="Cepeda A.J."/>
            <person name="Yan W."/>
            <person name="Fan B."/>
            <person name="Jiang Y."/>
            <person name="Adhikari A."/>
            <person name="Zheng C.-J."/>
            <person name="Schuster L."/>
            <person name="Cowan T.M."/>
            <person name="Smanski M.J."/>
            <person name="Chevrette M.G."/>
            <person name="De Carvalho L.P.S."/>
            <person name="Shen B."/>
        </authorList>
    </citation>
    <scope>NUCLEOTIDE SEQUENCE [LARGE SCALE GENOMIC DNA]</scope>
    <source>
        <strain evidence="2 3">NPDC050100</strain>
    </source>
</reference>
<feature type="transmembrane region" description="Helical" evidence="1">
    <location>
        <begin position="66"/>
        <end position="98"/>
    </location>
</feature>
<name>A0ABV3GMF2_MICGL</name>
<comment type="caution">
    <text evidence="2">The sequence shown here is derived from an EMBL/GenBank/DDBJ whole genome shotgun (WGS) entry which is preliminary data.</text>
</comment>
<proteinExistence type="predicted"/>
<keyword evidence="1" id="KW-0812">Transmembrane</keyword>
<dbReference type="RefSeq" id="WP_061260057.1">
    <property type="nucleotide sequence ID" value="NZ_JBFALK010000018.1"/>
</dbReference>
<evidence type="ECO:0000313" key="2">
    <source>
        <dbReference type="EMBL" id="MEV0972816.1"/>
    </source>
</evidence>
<sequence>MRFLVRPHQIPVRLATGLFMLNSGLSKASADEETAAGLHGMASGTYPFLKDMDPMSFVNLLSKAEIALGVALLVPVVPSVLAGAALTAFAGGLVGLYLKTPGLREEGSLRPTREGIAIAKDTWLVGIGASLLCEELGRRD</sequence>
<keyword evidence="1" id="KW-0472">Membrane</keyword>
<accession>A0ABV3GMF2</accession>
<keyword evidence="3" id="KW-1185">Reference proteome</keyword>
<dbReference type="Proteomes" id="UP001551675">
    <property type="component" value="Unassembled WGS sequence"/>
</dbReference>
<dbReference type="EMBL" id="JBFALK010000018">
    <property type="protein sequence ID" value="MEV0972816.1"/>
    <property type="molecule type" value="Genomic_DNA"/>
</dbReference>
<keyword evidence="1" id="KW-1133">Transmembrane helix</keyword>